<keyword evidence="4" id="KW-1185">Reference proteome</keyword>
<sequence length="331" mass="34184">MKKLLVAAGMIVASMTMAQAEWKPDKPITVIVPYPAGGVTDLVVRVIANDLEPVLGQKVVVVNQAGANGSVGTKAVMDSTKDGYTWLSGGVRDIGTYGVMGMLDTGIDDWSPFLVASIGSILSVNPDTGIDSVQGFVDAVKEQGDAFLIATAGPNSSGGSALGAIAQVAGIDPKQLVYDGGNPAILATVSGEAQATTQLSLEQAEMIRAGRLKPLAAIGRTAVILGDQKIHPISDDFPDLPPTENFVGIYLPDGTPDEVIDTLSKAWVEVVSNSKDLANLCETRGCGVAPMAPEAARAAADPLIAAAAWGLFDRGEAAESPEKFGIMRPAE</sequence>
<dbReference type="AlphaFoldDB" id="A0A1G6CSD9"/>
<dbReference type="OrthoDB" id="8443386at2"/>
<organism evidence="3 4">
    <name type="scientific">Bauldia litoralis</name>
    <dbReference type="NCBI Taxonomy" id="665467"/>
    <lineage>
        <taxon>Bacteria</taxon>
        <taxon>Pseudomonadati</taxon>
        <taxon>Pseudomonadota</taxon>
        <taxon>Alphaproteobacteria</taxon>
        <taxon>Hyphomicrobiales</taxon>
        <taxon>Kaistiaceae</taxon>
        <taxon>Bauldia</taxon>
    </lineage>
</organism>
<reference evidence="3 4" key="1">
    <citation type="submission" date="2016-10" db="EMBL/GenBank/DDBJ databases">
        <authorList>
            <person name="de Groot N.N."/>
        </authorList>
    </citation>
    <scope>NUCLEOTIDE SEQUENCE [LARGE SCALE GENOMIC DNA]</scope>
    <source>
        <strain evidence="3 4">ATCC 35022</strain>
    </source>
</reference>
<feature type="chain" id="PRO_5011717983" evidence="2">
    <location>
        <begin position="21"/>
        <end position="331"/>
    </location>
</feature>
<dbReference type="EMBL" id="FMXQ01000005">
    <property type="protein sequence ID" value="SDB35772.1"/>
    <property type="molecule type" value="Genomic_DNA"/>
</dbReference>
<name>A0A1G6CSD9_9HYPH</name>
<dbReference type="Gene3D" id="3.40.190.10">
    <property type="entry name" value="Periplasmic binding protein-like II"/>
    <property type="match status" value="1"/>
</dbReference>
<evidence type="ECO:0000313" key="3">
    <source>
        <dbReference type="EMBL" id="SDB35772.1"/>
    </source>
</evidence>
<evidence type="ECO:0000256" key="2">
    <source>
        <dbReference type="SAM" id="SignalP"/>
    </source>
</evidence>
<dbReference type="Proteomes" id="UP000199071">
    <property type="component" value="Unassembled WGS sequence"/>
</dbReference>
<protein>
    <submittedName>
        <fullName evidence="3">Tripartite-type tricarboxylate transporter, receptor component TctC</fullName>
    </submittedName>
</protein>
<dbReference type="STRING" id="665467.SAMN02982931_02685"/>
<feature type="signal peptide" evidence="2">
    <location>
        <begin position="1"/>
        <end position="20"/>
    </location>
</feature>
<dbReference type="InterPro" id="IPR042100">
    <property type="entry name" value="Bug_dom1"/>
</dbReference>
<dbReference type="PANTHER" id="PTHR42928:SF5">
    <property type="entry name" value="BLR1237 PROTEIN"/>
    <property type="match status" value="1"/>
</dbReference>
<comment type="similarity">
    <text evidence="1">Belongs to the UPF0065 (bug) family.</text>
</comment>
<keyword evidence="3" id="KW-0675">Receptor</keyword>
<keyword evidence="2" id="KW-0732">Signal</keyword>
<accession>A0A1G6CSD9</accession>
<dbReference type="Gene3D" id="3.40.190.150">
    <property type="entry name" value="Bordetella uptake gene, domain 1"/>
    <property type="match status" value="1"/>
</dbReference>
<dbReference type="CDD" id="cd07012">
    <property type="entry name" value="PBP2_Bug_TTT"/>
    <property type="match status" value="1"/>
</dbReference>
<evidence type="ECO:0000313" key="4">
    <source>
        <dbReference type="Proteomes" id="UP000199071"/>
    </source>
</evidence>
<dbReference type="PANTHER" id="PTHR42928">
    <property type="entry name" value="TRICARBOXYLATE-BINDING PROTEIN"/>
    <property type="match status" value="1"/>
</dbReference>
<dbReference type="Pfam" id="PF03401">
    <property type="entry name" value="TctC"/>
    <property type="match status" value="1"/>
</dbReference>
<dbReference type="InterPro" id="IPR005064">
    <property type="entry name" value="BUG"/>
</dbReference>
<evidence type="ECO:0000256" key="1">
    <source>
        <dbReference type="ARBA" id="ARBA00006987"/>
    </source>
</evidence>
<dbReference type="RefSeq" id="WP_090876952.1">
    <property type="nucleotide sequence ID" value="NZ_FMXQ01000005.1"/>
</dbReference>
<proteinExistence type="inferred from homology"/>
<gene>
    <name evidence="3" type="ORF">SAMN02982931_02685</name>
</gene>